<evidence type="ECO:0000259" key="1">
    <source>
        <dbReference type="PROSITE" id="PS50035"/>
    </source>
</evidence>
<dbReference type="Proteomes" id="UP000776629">
    <property type="component" value="Unassembled WGS sequence"/>
</dbReference>
<sequence>MLTVYDLKNQQMLQQPNFWDLTTGFDSFRGVSFVGSFKIIENELLPRFKTIKLILGMEDNRTGQKMEQVYNVPRRVQELEAASDTFLNRISDESLQLRFTKKDLFHSKYFLLENETDFVLFNGSMNLTKQAMTKNHEMVWMYHGQKNQPADQAIYQAHRALFKSNFTEDSTDYLNRKLIDQIRGKDRQTITAVLTDEVANEVNTKVSLSKDEITAVSDDQAREKVLKPHWVKAVQAVYTPKGNKRRDQSQANENAKVLYYQAFAQAEKRVIQANDLYPKPMWTYDEDERAVLVQNTVTNQYEPLVEPELTKEDLETFIDVVDSFRTNKVRDESLQALTAFLYLMTAPMIWKIQEIYRHSNFSRSADQVPLSLVLIGRGTTGKTLLVRDYFKPFTGDTSPSVQYAEINNSNSARSERAVNFLDHYLRSKRFISPMIIDELYENFFHLKVATNAIKQWSNTITGIHNTSVFAMNHNASSKGINNLEEITKRVYYLSFEAGWLPQADQKYDYHILQNSLNDHLYRTVVYRLNQRLNHLSGDEESRLIHDYLSLTREILKEILADFGFADRLATIIDQHYDYKQDQNKTIWRMLLAENNFKNVYFTDGDDQHFTVSKAIFNDLKSNMYQNNNETLDNYFNMLPRELGIGIVQNDIGMVLNIDKFDHFIGEPLVRRYYERQHQKDHQQDALSQLIALQQKESKQRAIADQKRDQLLNELAKKQTQKSTSFFGRLFGKEK</sequence>
<gene>
    <name evidence="2" type="ORF">H5993_06315</name>
</gene>
<feature type="domain" description="PLD phosphodiesterase" evidence="1">
    <location>
        <begin position="101"/>
        <end position="131"/>
    </location>
</feature>
<dbReference type="PROSITE" id="PS50035">
    <property type="entry name" value="PLD"/>
    <property type="match status" value="1"/>
</dbReference>
<reference evidence="2 3" key="1">
    <citation type="journal article" date="2021" name="Sci. Rep.">
        <title>The distribution of antibiotic resistance genes in chicken gut microbiota commensals.</title>
        <authorList>
            <person name="Juricova H."/>
            <person name="Matiasovicova J."/>
            <person name="Kubasova T."/>
            <person name="Cejkova D."/>
            <person name="Rychlik I."/>
        </authorList>
    </citation>
    <scope>NUCLEOTIDE SEQUENCE [LARGE SCALE GENOMIC DNA]</scope>
    <source>
        <strain evidence="2 3">An810</strain>
    </source>
</reference>
<evidence type="ECO:0000313" key="2">
    <source>
        <dbReference type="EMBL" id="MBM6754369.1"/>
    </source>
</evidence>
<dbReference type="SUPFAM" id="SSF56024">
    <property type="entry name" value="Phospholipase D/nuclease"/>
    <property type="match status" value="1"/>
</dbReference>
<dbReference type="Pfam" id="PF13091">
    <property type="entry name" value="PLDc_2"/>
    <property type="match status" value="1"/>
</dbReference>
<dbReference type="InterPro" id="IPR001736">
    <property type="entry name" value="PLipase_D/transphosphatidylase"/>
</dbReference>
<dbReference type="EMBL" id="JACJJQ010000026">
    <property type="protein sequence ID" value="MBM6754369.1"/>
    <property type="molecule type" value="Genomic_DNA"/>
</dbReference>
<dbReference type="RefSeq" id="WP_204776684.1">
    <property type="nucleotide sequence ID" value="NZ_JACJJQ010000026.1"/>
</dbReference>
<accession>A0ABS2EPE1</accession>
<dbReference type="Gene3D" id="3.30.870.10">
    <property type="entry name" value="Endonuclease Chain A"/>
    <property type="match status" value="1"/>
</dbReference>
<proteinExistence type="predicted"/>
<dbReference type="CDD" id="cd09117">
    <property type="entry name" value="PLDc_Bfil_DEXD_like"/>
    <property type="match status" value="1"/>
</dbReference>
<name>A0ABS2EPE1_9LACO</name>
<dbReference type="InterPro" id="IPR025202">
    <property type="entry name" value="PLD-like_dom"/>
</dbReference>
<keyword evidence="3" id="KW-1185">Reference proteome</keyword>
<comment type="caution">
    <text evidence="2">The sequence shown here is derived from an EMBL/GenBank/DDBJ whole genome shotgun (WGS) entry which is preliminary data.</text>
</comment>
<evidence type="ECO:0000313" key="3">
    <source>
        <dbReference type="Proteomes" id="UP000776629"/>
    </source>
</evidence>
<organism evidence="2 3">
    <name type="scientific">Limosilactobacillus alvi</name>
    <dbReference type="NCBI Taxonomy" id="990412"/>
    <lineage>
        <taxon>Bacteria</taxon>
        <taxon>Bacillati</taxon>
        <taxon>Bacillota</taxon>
        <taxon>Bacilli</taxon>
        <taxon>Lactobacillales</taxon>
        <taxon>Lactobacillaceae</taxon>
        <taxon>Limosilactobacillus</taxon>
    </lineage>
</organism>
<protein>
    <submittedName>
        <fullName evidence="2">Phospholipase D family protein</fullName>
    </submittedName>
</protein>